<feature type="transmembrane region" description="Helical" evidence="5">
    <location>
        <begin position="94"/>
        <end position="112"/>
    </location>
</feature>
<feature type="transmembrane region" description="Helical" evidence="5">
    <location>
        <begin position="16"/>
        <end position="37"/>
    </location>
</feature>
<gene>
    <name evidence="6" type="ORF">IHQ68_17840</name>
</gene>
<keyword evidence="7" id="KW-1185">Reference proteome</keyword>
<dbReference type="Proteomes" id="UP001181622">
    <property type="component" value="Unassembled WGS sequence"/>
</dbReference>
<evidence type="ECO:0000256" key="4">
    <source>
        <dbReference type="ARBA" id="ARBA00023136"/>
    </source>
</evidence>
<protein>
    <recommendedName>
        <fullName evidence="5">UPF0314 protein IHQ68_17840</fullName>
    </recommendedName>
</protein>
<organism evidence="6 7">
    <name type="scientific">Chelatococcus sambhunathii</name>
    <dbReference type="NCBI Taxonomy" id="363953"/>
    <lineage>
        <taxon>Bacteria</taxon>
        <taxon>Pseudomonadati</taxon>
        <taxon>Pseudomonadota</taxon>
        <taxon>Alphaproteobacteria</taxon>
        <taxon>Hyphomicrobiales</taxon>
        <taxon>Chelatococcaceae</taxon>
        <taxon>Chelatococcus</taxon>
    </lineage>
</organism>
<dbReference type="EMBL" id="JADBEO010000053">
    <property type="protein sequence ID" value="MDR4308485.1"/>
    <property type="molecule type" value="Genomic_DNA"/>
</dbReference>
<comment type="subcellular location">
    <subcellularLocation>
        <location evidence="5">Cell membrane</location>
        <topology evidence="5">Multi-pass membrane protein</topology>
    </subcellularLocation>
</comment>
<evidence type="ECO:0000313" key="7">
    <source>
        <dbReference type="Proteomes" id="UP001181622"/>
    </source>
</evidence>
<name>A0ABU1DKD0_9HYPH</name>
<accession>A0ABU1DKD0</accession>
<evidence type="ECO:0000256" key="2">
    <source>
        <dbReference type="ARBA" id="ARBA00022692"/>
    </source>
</evidence>
<dbReference type="RefSeq" id="WP_309394277.1">
    <property type="nucleotide sequence ID" value="NZ_JADBEO010000053.1"/>
</dbReference>
<comment type="caution">
    <text evidence="6">The sequence shown here is derived from an EMBL/GenBank/DDBJ whole genome shotgun (WGS) entry which is preliminary data.</text>
</comment>
<keyword evidence="2 5" id="KW-0812">Transmembrane</keyword>
<reference evidence="6" key="1">
    <citation type="submission" date="2020-10" db="EMBL/GenBank/DDBJ databases">
        <authorList>
            <person name="Abbas A."/>
            <person name="Razzaq R."/>
            <person name="Waqas M."/>
            <person name="Abbas N."/>
            <person name="Nielsen T.K."/>
            <person name="Hansen L.H."/>
            <person name="Hussain S."/>
            <person name="Shahid M."/>
        </authorList>
    </citation>
    <scope>NUCLEOTIDE SEQUENCE</scope>
    <source>
        <strain evidence="6">S14</strain>
    </source>
</reference>
<feature type="transmembrane region" description="Helical" evidence="5">
    <location>
        <begin position="159"/>
        <end position="177"/>
    </location>
</feature>
<evidence type="ECO:0000256" key="3">
    <source>
        <dbReference type="ARBA" id="ARBA00022989"/>
    </source>
</evidence>
<dbReference type="Pfam" id="PF10755">
    <property type="entry name" value="DUF2585"/>
    <property type="match status" value="1"/>
</dbReference>
<dbReference type="HAMAP" id="MF_01514">
    <property type="entry name" value="UPF0314"/>
    <property type="match status" value="1"/>
</dbReference>
<sequence>MSAIESGIATERPRSAAVWGAAALAAMAGFAAILLAMGRDAICPCGSVELWHGAANDGGTSQHISDWYSLSHVIHGFLFYGAAHLIGRWRRASVGFGLALVVAILVEGGWELVENSPVIIDRYRETTASDSYAGDSVLNSLADIAFMVLGFLAARVAPVWLIVAAAIAMELVALWVIRDNLTLNVLMILWPIDAVREWQGAVR</sequence>
<keyword evidence="1 5" id="KW-1003">Cell membrane</keyword>
<evidence type="ECO:0000313" key="6">
    <source>
        <dbReference type="EMBL" id="MDR4308485.1"/>
    </source>
</evidence>
<keyword evidence="4 5" id="KW-0472">Membrane</keyword>
<keyword evidence="3 5" id="KW-1133">Transmembrane helix</keyword>
<evidence type="ECO:0000256" key="1">
    <source>
        <dbReference type="ARBA" id="ARBA00022475"/>
    </source>
</evidence>
<dbReference type="NCBIfam" id="NF002099">
    <property type="entry name" value="PRK00944.1"/>
    <property type="match status" value="1"/>
</dbReference>
<evidence type="ECO:0000256" key="5">
    <source>
        <dbReference type="HAMAP-Rule" id="MF_01514"/>
    </source>
</evidence>
<proteinExistence type="inferred from homology"/>
<comment type="similarity">
    <text evidence="5">Belongs to the UPF0314 family.</text>
</comment>
<dbReference type="InterPro" id="IPR019691">
    <property type="entry name" value="DUF2585"/>
</dbReference>
<feature type="transmembrane region" description="Helical" evidence="5">
    <location>
        <begin position="67"/>
        <end position="87"/>
    </location>
</feature>